<name>A0ABP6GU62_9ACTN</name>
<dbReference type="InterPro" id="IPR020845">
    <property type="entry name" value="AMP-binding_CS"/>
</dbReference>
<comment type="similarity">
    <text evidence="1">Belongs to the ATP-dependent AMP-binding enzyme family.</text>
</comment>
<evidence type="ECO:0000313" key="5">
    <source>
        <dbReference type="EMBL" id="GAA2731293.1"/>
    </source>
</evidence>
<dbReference type="PROSITE" id="PS00455">
    <property type="entry name" value="AMP_BINDING"/>
    <property type="match status" value="1"/>
</dbReference>
<sequence length="510" mass="54113">MNAPLPDPSTPGPHAAGAPLGTLFESVLDAEPDLPSLVQDGDVLTYGGWWRESAAAASLLDERGVQPADIVTLLLPSGRAFAVWYLAALRLGAVVSAVNPRLGPTEVAHILGRSRPVLTVTDTPERVPAGAVVDVREPIPRGAPSVAGAFAAGDGDPAVIVWTTGTTGLPKGAWFDHGALRFIGGNLGPLSAPYDRKLMPVPFAHSGYVTRVYEQVAHRSSLILTPPVWSAEHMLEVLEREQVTLGQGVPTQWEKLVMLDELDKADLSSLRLIATGASRVPPSLVTRLRERIGCQVVVRYASTEVPLAFGTRVNDPAEVIATTVGRPLGGAEVQIRSPLGEALPAGAVGRVHLRSRAAMRGYWDDPERTAETIGPDGWLASSDLGSLDSDGNLMIVGRADDAYLRGGYNVYPSEVEAALASHPEVARVAVVGTPAPVIGEIGVAFTVLRQPEAATAEELKSWCRDRIADYKVPDEVVFVADLPVNATFKVDVTLLREEAARIMSGAPPRT</sequence>
<feature type="domain" description="AMP-binding enzyme C-terminal" evidence="4">
    <location>
        <begin position="414"/>
        <end position="489"/>
    </location>
</feature>
<dbReference type="Gene3D" id="3.30.300.30">
    <property type="match status" value="1"/>
</dbReference>
<feature type="domain" description="AMP-dependent synthetase/ligase" evidence="3">
    <location>
        <begin position="26"/>
        <end position="363"/>
    </location>
</feature>
<dbReference type="Gene3D" id="3.40.50.12780">
    <property type="entry name" value="N-terminal domain of ligase-like"/>
    <property type="match status" value="1"/>
</dbReference>
<evidence type="ECO:0000259" key="3">
    <source>
        <dbReference type="Pfam" id="PF00501"/>
    </source>
</evidence>
<protein>
    <submittedName>
        <fullName evidence="5">Long-chain fatty acid--CoA ligase</fullName>
    </submittedName>
</protein>
<proteinExistence type="inferred from homology"/>
<dbReference type="Pfam" id="PF13193">
    <property type="entry name" value="AMP-binding_C"/>
    <property type="match status" value="1"/>
</dbReference>
<dbReference type="Proteomes" id="UP001501842">
    <property type="component" value="Unassembled WGS sequence"/>
</dbReference>
<dbReference type="InterPro" id="IPR000873">
    <property type="entry name" value="AMP-dep_synth/lig_dom"/>
</dbReference>
<gene>
    <name evidence="5" type="ORF">GCM10010439_46420</name>
</gene>
<reference evidence="6" key="1">
    <citation type="journal article" date="2019" name="Int. J. Syst. Evol. Microbiol.">
        <title>The Global Catalogue of Microorganisms (GCM) 10K type strain sequencing project: providing services to taxonomists for standard genome sequencing and annotation.</title>
        <authorList>
            <consortium name="The Broad Institute Genomics Platform"/>
            <consortium name="The Broad Institute Genome Sequencing Center for Infectious Disease"/>
            <person name="Wu L."/>
            <person name="Ma J."/>
        </authorList>
    </citation>
    <scope>NUCLEOTIDE SEQUENCE [LARGE SCALE GENOMIC DNA]</scope>
    <source>
        <strain evidence="6">JCM 8201</strain>
    </source>
</reference>
<comment type="caution">
    <text evidence="5">The sequence shown here is derived from an EMBL/GenBank/DDBJ whole genome shotgun (WGS) entry which is preliminary data.</text>
</comment>
<dbReference type="PANTHER" id="PTHR43201">
    <property type="entry name" value="ACYL-COA SYNTHETASE"/>
    <property type="match status" value="1"/>
</dbReference>
<evidence type="ECO:0000256" key="2">
    <source>
        <dbReference type="ARBA" id="ARBA00022598"/>
    </source>
</evidence>
<dbReference type="EMBL" id="BAAATZ010000019">
    <property type="protein sequence ID" value="GAA2731293.1"/>
    <property type="molecule type" value="Genomic_DNA"/>
</dbReference>
<evidence type="ECO:0000259" key="4">
    <source>
        <dbReference type="Pfam" id="PF13193"/>
    </source>
</evidence>
<dbReference type="InterPro" id="IPR045851">
    <property type="entry name" value="AMP-bd_C_sf"/>
</dbReference>
<dbReference type="GO" id="GO:0016874">
    <property type="term" value="F:ligase activity"/>
    <property type="evidence" value="ECO:0007669"/>
    <property type="project" value="UniProtKB-KW"/>
</dbReference>
<accession>A0ABP6GU62</accession>
<keyword evidence="2 5" id="KW-0436">Ligase</keyword>
<keyword evidence="6" id="KW-1185">Reference proteome</keyword>
<dbReference type="PANTHER" id="PTHR43201:SF5">
    <property type="entry name" value="MEDIUM-CHAIN ACYL-COA LIGASE ACSF2, MITOCHONDRIAL"/>
    <property type="match status" value="1"/>
</dbReference>
<dbReference type="InterPro" id="IPR025110">
    <property type="entry name" value="AMP-bd_C"/>
</dbReference>
<evidence type="ECO:0000256" key="1">
    <source>
        <dbReference type="ARBA" id="ARBA00006432"/>
    </source>
</evidence>
<dbReference type="RefSeq" id="WP_344452768.1">
    <property type="nucleotide sequence ID" value="NZ_BAAATZ010000019.1"/>
</dbReference>
<dbReference type="SUPFAM" id="SSF56801">
    <property type="entry name" value="Acetyl-CoA synthetase-like"/>
    <property type="match status" value="1"/>
</dbReference>
<evidence type="ECO:0000313" key="6">
    <source>
        <dbReference type="Proteomes" id="UP001501842"/>
    </source>
</evidence>
<organism evidence="5 6">
    <name type="scientific">Actinocorallia aurantiaca</name>
    <dbReference type="NCBI Taxonomy" id="46204"/>
    <lineage>
        <taxon>Bacteria</taxon>
        <taxon>Bacillati</taxon>
        <taxon>Actinomycetota</taxon>
        <taxon>Actinomycetes</taxon>
        <taxon>Streptosporangiales</taxon>
        <taxon>Thermomonosporaceae</taxon>
        <taxon>Actinocorallia</taxon>
    </lineage>
</organism>
<dbReference type="InterPro" id="IPR042099">
    <property type="entry name" value="ANL_N_sf"/>
</dbReference>
<dbReference type="Pfam" id="PF00501">
    <property type="entry name" value="AMP-binding"/>
    <property type="match status" value="1"/>
</dbReference>